<gene>
    <name evidence="1" type="ORF">J2T15_005228</name>
</gene>
<dbReference type="InterPro" id="IPR022513">
    <property type="entry name" value="TOMM_pelo"/>
</dbReference>
<dbReference type="SUPFAM" id="SSF56209">
    <property type="entry name" value="Nitrile hydratase alpha chain"/>
    <property type="match status" value="1"/>
</dbReference>
<evidence type="ECO:0000313" key="2">
    <source>
        <dbReference type="Proteomes" id="UP001229346"/>
    </source>
</evidence>
<protein>
    <recommendedName>
        <fullName evidence="3">NHLP leader peptide family natural product</fullName>
    </recommendedName>
</protein>
<name>A0ABT9U7Y6_PAEHA</name>
<dbReference type="Gene3D" id="3.90.330.10">
    <property type="entry name" value="Nitrile hydratase alpha /Thiocyanate hydrolase gamma"/>
    <property type="match status" value="2"/>
</dbReference>
<dbReference type="Proteomes" id="UP001229346">
    <property type="component" value="Unassembled WGS sequence"/>
</dbReference>
<dbReference type="NCBIfam" id="TIGR03793">
    <property type="entry name" value="leader_NHLP"/>
    <property type="match status" value="1"/>
</dbReference>
<evidence type="ECO:0008006" key="3">
    <source>
        <dbReference type="Google" id="ProtNLM"/>
    </source>
</evidence>
<sequence>MSAHKSLQDQIIQKAWEDAEFKKKLLSNPKAAVKDAFGKEIPDSFEVEVLEETASKKYFILPQSPVERSKETITQEGNADYPTWE</sequence>
<evidence type="ECO:0000313" key="1">
    <source>
        <dbReference type="EMBL" id="MDQ0115761.1"/>
    </source>
</evidence>
<dbReference type="InterPro" id="IPR036648">
    <property type="entry name" value="CN_Hdrase_a/SCN_Hdrase_g_sf"/>
</dbReference>
<accession>A0ABT9U7Y6</accession>
<dbReference type="EMBL" id="JAUSSU010000012">
    <property type="protein sequence ID" value="MDQ0115761.1"/>
    <property type="molecule type" value="Genomic_DNA"/>
</dbReference>
<proteinExistence type="predicted"/>
<comment type="caution">
    <text evidence="1">The sequence shown here is derived from an EMBL/GenBank/DDBJ whole genome shotgun (WGS) entry which is preliminary data.</text>
</comment>
<reference evidence="1 2" key="1">
    <citation type="submission" date="2023-07" db="EMBL/GenBank/DDBJ databases">
        <title>Sorghum-associated microbial communities from plants grown in Nebraska, USA.</title>
        <authorList>
            <person name="Schachtman D."/>
        </authorList>
    </citation>
    <scope>NUCLEOTIDE SEQUENCE [LARGE SCALE GENOMIC DNA]</scope>
    <source>
        <strain evidence="1 2">CC482</strain>
    </source>
</reference>
<organism evidence="1 2">
    <name type="scientific">Paenibacillus harenae</name>
    <dbReference type="NCBI Taxonomy" id="306543"/>
    <lineage>
        <taxon>Bacteria</taxon>
        <taxon>Bacillati</taxon>
        <taxon>Bacillota</taxon>
        <taxon>Bacilli</taxon>
        <taxon>Bacillales</taxon>
        <taxon>Paenibacillaceae</taxon>
        <taxon>Paenibacillus</taxon>
    </lineage>
</organism>
<keyword evidence="2" id="KW-1185">Reference proteome</keyword>